<dbReference type="FunCoup" id="B4CZC4">
    <property type="interactions" value="456"/>
</dbReference>
<dbReference type="AlphaFoldDB" id="B4CZC4"/>
<dbReference type="UniPathway" id="UPA00056">
    <property type="reaction ID" value="UER00097"/>
</dbReference>
<feature type="binding site" evidence="5">
    <location>
        <position position="262"/>
    </location>
    <ligand>
        <name>(2E)-4-hydroxy-3-methylbut-2-enyl diphosphate</name>
        <dbReference type="ChEBI" id="CHEBI:128753"/>
    </ligand>
</feature>
<feature type="binding site" evidence="5">
    <location>
        <position position="262"/>
    </location>
    <ligand>
        <name>dimethylallyl diphosphate</name>
        <dbReference type="ChEBI" id="CHEBI:57623"/>
    </ligand>
</feature>
<feature type="binding site" evidence="5">
    <location>
        <position position="220"/>
    </location>
    <ligand>
        <name>(2E)-4-hydroxy-3-methylbut-2-enyl diphosphate</name>
        <dbReference type="ChEBI" id="CHEBI:128753"/>
    </ligand>
</feature>
<feature type="binding site" evidence="5">
    <location>
        <position position="220"/>
    </location>
    <ligand>
        <name>dimethylallyl diphosphate</name>
        <dbReference type="ChEBI" id="CHEBI:57623"/>
    </ligand>
</feature>
<comment type="cofactor">
    <cofactor evidence="5">
        <name>[4Fe-4S] cluster</name>
        <dbReference type="ChEBI" id="CHEBI:49883"/>
    </cofactor>
    <text evidence="5">Binds 1 [4Fe-4S] cluster per subunit.</text>
</comment>
<comment type="caution">
    <text evidence="6">The sequence shown here is derived from an EMBL/GenBank/DDBJ whole genome shotgun (WGS) entry which is preliminary data.</text>
</comment>
<comment type="pathway">
    <text evidence="5">Isoprenoid biosynthesis; isopentenyl diphosphate biosynthesis via DXP pathway; isopentenyl diphosphate from 1-deoxy-D-xylulose 5-phosphate: step 6/6.</text>
</comment>
<evidence type="ECO:0000256" key="3">
    <source>
        <dbReference type="ARBA" id="ARBA00023004"/>
    </source>
</evidence>
<keyword evidence="5 6" id="KW-0560">Oxidoreductase</keyword>
<dbReference type="Gene3D" id="3.40.1010.20">
    <property type="entry name" value="4-hydroxy-3-methylbut-2-enyl diphosphate reductase, catalytic domain"/>
    <property type="match status" value="2"/>
</dbReference>
<organism evidence="6 7">
    <name type="scientific">Chthoniobacter flavus Ellin428</name>
    <dbReference type="NCBI Taxonomy" id="497964"/>
    <lineage>
        <taxon>Bacteria</taxon>
        <taxon>Pseudomonadati</taxon>
        <taxon>Verrucomicrobiota</taxon>
        <taxon>Spartobacteria</taxon>
        <taxon>Chthoniobacterales</taxon>
        <taxon>Chthoniobacteraceae</taxon>
        <taxon>Chthoniobacter</taxon>
    </lineage>
</organism>
<comment type="pathway">
    <text evidence="5">Isoprenoid biosynthesis; dimethylallyl diphosphate biosynthesis; dimethylallyl diphosphate from (2E)-4-hydroxy-3-methylbutenyl diphosphate: step 1/1.</text>
</comment>
<dbReference type="GO" id="GO:0050992">
    <property type="term" value="P:dimethylallyl diphosphate biosynthetic process"/>
    <property type="evidence" value="ECO:0007669"/>
    <property type="project" value="UniProtKB-UniRule"/>
</dbReference>
<accession>B4CZC4</accession>
<comment type="catalytic activity">
    <reaction evidence="5">
        <text>isopentenyl diphosphate + 2 oxidized [2Fe-2S]-[ferredoxin] + H2O = (2E)-4-hydroxy-3-methylbut-2-enyl diphosphate + 2 reduced [2Fe-2S]-[ferredoxin] + 2 H(+)</text>
        <dbReference type="Rhea" id="RHEA:24488"/>
        <dbReference type="Rhea" id="RHEA-COMP:10000"/>
        <dbReference type="Rhea" id="RHEA-COMP:10001"/>
        <dbReference type="ChEBI" id="CHEBI:15377"/>
        <dbReference type="ChEBI" id="CHEBI:15378"/>
        <dbReference type="ChEBI" id="CHEBI:33737"/>
        <dbReference type="ChEBI" id="CHEBI:33738"/>
        <dbReference type="ChEBI" id="CHEBI:128753"/>
        <dbReference type="ChEBI" id="CHEBI:128769"/>
        <dbReference type="EC" id="1.17.7.4"/>
    </reaction>
</comment>
<dbReference type="RefSeq" id="WP_006979337.1">
    <property type="nucleotide sequence ID" value="NZ_ABVL01000004.1"/>
</dbReference>
<feature type="binding site" evidence="5">
    <location>
        <position position="73"/>
    </location>
    <ligand>
        <name>(2E)-4-hydroxy-3-methylbut-2-enyl diphosphate</name>
        <dbReference type="ChEBI" id="CHEBI:128753"/>
    </ligand>
</feature>
<evidence type="ECO:0000313" key="6">
    <source>
        <dbReference type="EMBL" id="EDY20815.1"/>
    </source>
</evidence>
<evidence type="ECO:0000256" key="1">
    <source>
        <dbReference type="ARBA" id="ARBA00022485"/>
    </source>
</evidence>
<evidence type="ECO:0000256" key="4">
    <source>
        <dbReference type="ARBA" id="ARBA00023014"/>
    </source>
</evidence>
<dbReference type="EMBL" id="ABVL01000004">
    <property type="protein sequence ID" value="EDY20815.1"/>
    <property type="molecule type" value="Genomic_DNA"/>
</dbReference>
<dbReference type="GO" id="GO:0046872">
    <property type="term" value="F:metal ion binding"/>
    <property type="evidence" value="ECO:0007669"/>
    <property type="project" value="UniProtKB-KW"/>
</dbReference>
<dbReference type="CDD" id="cd13944">
    <property type="entry name" value="lytB_ispH"/>
    <property type="match status" value="1"/>
</dbReference>
<feature type="binding site" evidence="5">
    <location>
        <position position="220"/>
    </location>
    <ligand>
        <name>isopentenyl diphosphate</name>
        <dbReference type="ChEBI" id="CHEBI:128769"/>
    </ligand>
</feature>
<dbReference type="EC" id="1.17.7.4" evidence="5"/>
<feature type="binding site" evidence="5">
    <location>
        <position position="218"/>
    </location>
    <ligand>
        <name>dimethylallyl diphosphate</name>
        <dbReference type="ChEBI" id="CHEBI:57623"/>
    </ligand>
</feature>
<keyword evidence="5" id="KW-0414">Isoprene biosynthesis</keyword>
<comment type="function">
    <text evidence="5">Catalyzes the conversion of 1-hydroxy-2-methyl-2-(E)-butenyl 4-diphosphate (HMBPP) into a mixture of isopentenyl diphosphate (IPP) and dimethylallyl diphosphate (DMAPP). Acts in the terminal step of the DOXP/MEP pathway for isoprenoid precursor biosynthesis.</text>
</comment>
<feature type="binding site" evidence="5">
    <location>
        <position position="95"/>
    </location>
    <ligand>
        <name>[4Fe-4S] cluster</name>
        <dbReference type="ChEBI" id="CHEBI:49883"/>
    </ligand>
</feature>
<dbReference type="Proteomes" id="UP000005824">
    <property type="component" value="Unassembled WGS sequence"/>
</dbReference>
<keyword evidence="7" id="KW-1185">Reference proteome</keyword>
<dbReference type="PANTHER" id="PTHR30426">
    <property type="entry name" value="4-HYDROXY-3-METHYLBUT-2-ENYL DIPHOSPHATE REDUCTASE"/>
    <property type="match status" value="1"/>
</dbReference>
<feature type="binding site" evidence="5">
    <location>
        <position position="73"/>
    </location>
    <ligand>
        <name>dimethylallyl diphosphate</name>
        <dbReference type="ChEBI" id="CHEBI:57623"/>
    </ligand>
</feature>
<proteinExistence type="inferred from homology"/>
<reference evidence="6 7" key="1">
    <citation type="journal article" date="2011" name="J. Bacteriol.">
        <title>Genome sequence of Chthoniobacter flavus Ellin428, an aerobic heterotrophic soil bacterium.</title>
        <authorList>
            <person name="Kant R."/>
            <person name="van Passel M.W."/>
            <person name="Palva A."/>
            <person name="Lucas S."/>
            <person name="Lapidus A."/>
            <person name="Glavina Del Rio T."/>
            <person name="Dalin E."/>
            <person name="Tice H."/>
            <person name="Bruce D."/>
            <person name="Goodwin L."/>
            <person name="Pitluck S."/>
            <person name="Larimer F.W."/>
            <person name="Land M.L."/>
            <person name="Hauser L."/>
            <person name="Sangwan P."/>
            <person name="de Vos W.M."/>
            <person name="Janssen P.H."/>
            <person name="Smidt H."/>
        </authorList>
    </citation>
    <scope>NUCLEOTIDE SEQUENCE [LARGE SCALE GENOMIC DNA]</scope>
    <source>
        <strain evidence="6 7">Ellin428</strain>
    </source>
</reference>
<dbReference type="GO" id="GO:0016114">
    <property type="term" value="P:terpenoid biosynthetic process"/>
    <property type="evidence" value="ECO:0007669"/>
    <property type="project" value="UniProtKB-UniRule"/>
</dbReference>
<feature type="binding site" evidence="5">
    <location>
        <position position="39"/>
    </location>
    <ligand>
        <name>isopentenyl diphosphate</name>
        <dbReference type="ChEBI" id="CHEBI:128769"/>
    </ligand>
</feature>
<keyword evidence="2 5" id="KW-0479">Metal-binding</keyword>
<feature type="binding site" evidence="5">
    <location>
        <position position="12"/>
    </location>
    <ligand>
        <name>[4Fe-4S] cluster</name>
        <dbReference type="ChEBI" id="CHEBI:49883"/>
    </ligand>
</feature>
<evidence type="ECO:0000313" key="7">
    <source>
        <dbReference type="Proteomes" id="UP000005824"/>
    </source>
</evidence>
<dbReference type="NCBIfam" id="TIGR00216">
    <property type="entry name" value="ispH_lytB"/>
    <property type="match status" value="1"/>
</dbReference>
<dbReference type="GO" id="GO:0019288">
    <property type="term" value="P:isopentenyl diphosphate biosynthetic process, methylerythritol 4-phosphate pathway"/>
    <property type="evidence" value="ECO:0007669"/>
    <property type="project" value="UniProtKB-UniRule"/>
</dbReference>
<feature type="binding site" evidence="5">
    <location>
        <position position="39"/>
    </location>
    <ligand>
        <name>dimethylallyl diphosphate</name>
        <dbReference type="ChEBI" id="CHEBI:57623"/>
    </ligand>
</feature>
<feature type="binding site" evidence="5">
    <location>
        <position position="73"/>
    </location>
    <ligand>
        <name>isopentenyl diphosphate</name>
        <dbReference type="ChEBI" id="CHEBI:128769"/>
    </ligand>
</feature>
<comment type="caution">
    <text evidence="5">Lacks conserved residue(s) required for the propagation of feature annotation.</text>
</comment>
<feature type="binding site" evidence="5">
    <location>
        <position position="218"/>
    </location>
    <ligand>
        <name>isopentenyl diphosphate</name>
        <dbReference type="ChEBI" id="CHEBI:128769"/>
    </ligand>
</feature>
<dbReference type="Pfam" id="PF02401">
    <property type="entry name" value="LYTB"/>
    <property type="match status" value="1"/>
</dbReference>
<feature type="binding site" evidence="5">
    <location>
        <position position="39"/>
    </location>
    <ligand>
        <name>(2E)-4-hydroxy-3-methylbut-2-enyl diphosphate</name>
        <dbReference type="ChEBI" id="CHEBI:128753"/>
    </ligand>
</feature>
<evidence type="ECO:0000256" key="2">
    <source>
        <dbReference type="ARBA" id="ARBA00022723"/>
    </source>
</evidence>
<dbReference type="GO" id="GO:0051745">
    <property type="term" value="F:4-hydroxy-3-methylbut-2-enyl diphosphate reductase activity"/>
    <property type="evidence" value="ECO:0007669"/>
    <property type="project" value="UniProtKB-UniRule"/>
</dbReference>
<feature type="binding site" evidence="5">
    <location>
        <position position="190"/>
    </location>
    <ligand>
        <name>[4Fe-4S] cluster</name>
        <dbReference type="ChEBI" id="CHEBI:49883"/>
    </ligand>
</feature>
<feature type="binding site" evidence="5">
    <location>
        <position position="123"/>
    </location>
    <ligand>
        <name>dimethylallyl diphosphate</name>
        <dbReference type="ChEBI" id="CHEBI:57623"/>
    </ligand>
</feature>
<feature type="binding site" evidence="5">
    <location>
        <position position="262"/>
    </location>
    <ligand>
        <name>isopentenyl diphosphate</name>
        <dbReference type="ChEBI" id="CHEBI:128769"/>
    </ligand>
</feature>
<keyword evidence="1 5" id="KW-0004">4Fe-4S</keyword>
<name>B4CZC4_9BACT</name>
<protein>
    <recommendedName>
        <fullName evidence="5">4-hydroxy-3-methylbut-2-enyl diphosphate reductase</fullName>
        <shortName evidence="5">HMBPP reductase</shortName>
        <ecNumber evidence="5">1.17.7.4</ecNumber>
    </recommendedName>
</protein>
<dbReference type="STRING" id="497964.CfE428DRAFT_2012"/>
<feature type="binding site" evidence="5">
    <location>
        <position position="218"/>
    </location>
    <ligand>
        <name>(2E)-4-hydroxy-3-methylbut-2-enyl diphosphate</name>
        <dbReference type="ChEBI" id="CHEBI:128753"/>
    </ligand>
</feature>
<dbReference type="Gene3D" id="3.40.50.11270">
    <property type="match status" value="1"/>
</dbReference>
<gene>
    <name evidence="5" type="primary">ispH</name>
    <name evidence="6" type="ORF">CfE428DRAFT_2012</name>
</gene>
<comment type="catalytic activity">
    <reaction evidence="5">
        <text>dimethylallyl diphosphate + 2 oxidized [2Fe-2S]-[ferredoxin] + H2O = (2E)-4-hydroxy-3-methylbut-2-enyl diphosphate + 2 reduced [2Fe-2S]-[ferredoxin] + 2 H(+)</text>
        <dbReference type="Rhea" id="RHEA:24825"/>
        <dbReference type="Rhea" id="RHEA-COMP:10000"/>
        <dbReference type="Rhea" id="RHEA-COMP:10001"/>
        <dbReference type="ChEBI" id="CHEBI:15377"/>
        <dbReference type="ChEBI" id="CHEBI:15378"/>
        <dbReference type="ChEBI" id="CHEBI:33737"/>
        <dbReference type="ChEBI" id="CHEBI:33738"/>
        <dbReference type="ChEBI" id="CHEBI:57623"/>
        <dbReference type="ChEBI" id="CHEBI:128753"/>
        <dbReference type="EC" id="1.17.7.4"/>
    </reaction>
</comment>
<dbReference type="InterPro" id="IPR003451">
    <property type="entry name" value="LytB/IspH"/>
</dbReference>
<keyword evidence="4 5" id="KW-0411">Iron-sulfur</keyword>
<keyword evidence="3 5" id="KW-0408">Iron</keyword>
<evidence type="ECO:0000256" key="5">
    <source>
        <dbReference type="HAMAP-Rule" id="MF_00191"/>
    </source>
</evidence>
<sequence length="287" mass="30846">MKIQLAEHYGLCFGVRDAIAQAEELATRGPLTILGELVHNPVVRERLARHGVREGALDDRDSAQSTQVMITAHGASDKARGEWRNAGFGVADGTCPLVLQAHEKLRALVEQGFVPVVIGKRGHVEVNGLTGDFPDACIIESAEDLANLPTAARLGVISQTTQPSEKVLALVDAIRIARPASEVRFCDTVCQPTKNRQSALRKLIEECDTLVVVGGRNSNNTLQLVAAATVAGRAVHHVERAEELRPDWFRAARVVGITAGTSTLKETVATVRIRLEAIATELSLAAH</sequence>
<feature type="binding site" evidence="5">
    <location>
        <position position="123"/>
    </location>
    <ligand>
        <name>(2E)-4-hydroxy-3-methylbut-2-enyl diphosphate</name>
        <dbReference type="ChEBI" id="CHEBI:128753"/>
    </ligand>
</feature>
<dbReference type="HAMAP" id="MF_00191">
    <property type="entry name" value="IspH"/>
    <property type="match status" value="1"/>
</dbReference>
<dbReference type="UniPathway" id="UPA00059">
    <property type="reaction ID" value="UER00105"/>
</dbReference>
<dbReference type="PANTHER" id="PTHR30426:SF0">
    <property type="entry name" value="4-HYDROXY-3-METHYLBUT-2-ENYL DIPHOSPHATE REDUCTASE"/>
    <property type="match status" value="1"/>
</dbReference>
<feature type="active site" description="Proton donor" evidence="5">
    <location>
        <position position="125"/>
    </location>
</feature>
<feature type="binding site" evidence="5">
    <location>
        <position position="123"/>
    </location>
    <ligand>
        <name>isopentenyl diphosphate</name>
        <dbReference type="ChEBI" id="CHEBI:128769"/>
    </ligand>
</feature>
<dbReference type="InParanoid" id="B4CZC4"/>
<comment type="similarity">
    <text evidence="5">Belongs to the IspH family.</text>
</comment>
<feature type="binding site" evidence="5">
    <location>
        <position position="160"/>
    </location>
    <ligand>
        <name>(2E)-4-hydroxy-3-methylbut-2-enyl diphosphate</name>
        <dbReference type="ChEBI" id="CHEBI:128753"/>
    </ligand>
</feature>
<dbReference type="GO" id="GO:0051539">
    <property type="term" value="F:4 iron, 4 sulfur cluster binding"/>
    <property type="evidence" value="ECO:0007669"/>
    <property type="project" value="UniProtKB-UniRule"/>
</dbReference>
<dbReference type="eggNOG" id="COG0761">
    <property type="taxonomic scope" value="Bacteria"/>
</dbReference>